<keyword evidence="1" id="KW-0812">Transmembrane</keyword>
<name>A0ABV6VX48_9ACTN</name>
<dbReference type="Proteomes" id="UP001592531">
    <property type="component" value="Unassembled WGS sequence"/>
</dbReference>
<protein>
    <recommendedName>
        <fullName evidence="4">DUF202 domain-containing protein</fullName>
    </recommendedName>
</protein>
<evidence type="ECO:0000313" key="2">
    <source>
        <dbReference type="EMBL" id="MFC1418321.1"/>
    </source>
</evidence>
<sequence>MPDNEVTPEPIRFFGTRWVERGPGYWLRRVGVSTGALAAAGAGTLLMRLGVQGVLVSRAGPLVDALLVVAVAVCTCGAAIRTWSLFDRGRAALTGWMADDRTVGPMLVIGCVGMLVAYLLRSLIEAPGEGERRVRYERAVAARARRRTPVAAGGRRKRR</sequence>
<keyword evidence="1" id="KW-1133">Transmembrane helix</keyword>
<gene>
    <name evidence="2" type="ORF">ACEZDE_16990</name>
</gene>
<comment type="caution">
    <text evidence="2">The sequence shown here is derived from an EMBL/GenBank/DDBJ whole genome shotgun (WGS) entry which is preliminary data.</text>
</comment>
<accession>A0ABV6VX48</accession>
<reference evidence="2 3" key="1">
    <citation type="submission" date="2024-09" db="EMBL/GenBank/DDBJ databases">
        <authorList>
            <person name="Lee S.D."/>
        </authorList>
    </citation>
    <scope>NUCLEOTIDE SEQUENCE [LARGE SCALE GENOMIC DNA]</scope>
    <source>
        <strain evidence="2 3">N8-3</strain>
    </source>
</reference>
<feature type="transmembrane region" description="Helical" evidence="1">
    <location>
        <begin position="62"/>
        <end position="83"/>
    </location>
</feature>
<dbReference type="RefSeq" id="WP_380537110.1">
    <property type="nucleotide sequence ID" value="NZ_JBHFAB010000011.1"/>
</dbReference>
<feature type="transmembrane region" description="Helical" evidence="1">
    <location>
        <begin position="30"/>
        <end position="50"/>
    </location>
</feature>
<evidence type="ECO:0000256" key="1">
    <source>
        <dbReference type="SAM" id="Phobius"/>
    </source>
</evidence>
<evidence type="ECO:0000313" key="3">
    <source>
        <dbReference type="Proteomes" id="UP001592531"/>
    </source>
</evidence>
<organism evidence="2 3">
    <name type="scientific">Streptacidiphilus cavernicola</name>
    <dbReference type="NCBI Taxonomy" id="3342716"/>
    <lineage>
        <taxon>Bacteria</taxon>
        <taxon>Bacillati</taxon>
        <taxon>Actinomycetota</taxon>
        <taxon>Actinomycetes</taxon>
        <taxon>Kitasatosporales</taxon>
        <taxon>Streptomycetaceae</taxon>
        <taxon>Streptacidiphilus</taxon>
    </lineage>
</organism>
<evidence type="ECO:0008006" key="4">
    <source>
        <dbReference type="Google" id="ProtNLM"/>
    </source>
</evidence>
<dbReference type="EMBL" id="JBHFAB010000011">
    <property type="protein sequence ID" value="MFC1418321.1"/>
    <property type="molecule type" value="Genomic_DNA"/>
</dbReference>
<keyword evidence="3" id="KW-1185">Reference proteome</keyword>
<keyword evidence="1" id="KW-0472">Membrane</keyword>
<feature type="transmembrane region" description="Helical" evidence="1">
    <location>
        <begin position="103"/>
        <end position="124"/>
    </location>
</feature>
<proteinExistence type="predicted"/>